<dbReference type="GO" id="GO:0043824">
    <property type="term" value="F:succinylglutamate-semialdehyde dehydrogenase activity"/>
    <property type="evidence" value="ECO:0007669"/>
    <property type="project" value="InterPro"/>
</dbReference>
<sequence>MRDSVLVDGQWRTGNGLPFQNYCPATGDVVWDSASADKQDVEDAVESAQVAFAGWSRVPQNERTRILQAYASELETRSDQIAEAISRDMGKALWESRAEAATMVGKVAVSIKAQNERAGTKDLDAAFGSMHLTHRPHGVMAVYGPFNFPGHLPNGHIVPALLAGNVCVFKPSELAPGVASIMADAFDAAGLPPGVMNIVHGGRDTGAALLQSNINGVLFTGSANTGVFFHKHFAGRPEVILALEMGGNNPLIIWEPADVEAAADIAAQSAFLTTGQRCSCARRVILPEGSFGDAVIEAIVARAKALRIGAWNEENIFMGPLVSEQAATNAIEFQTMISKLGGKSLRRLKRMDRGGGFVTAGVMDVTNASDIPDEELFGPLMQIIRVPDFNTAIQRANATRYGLSGGVVSDDDALWDKAHNEMRAGILNRNRPTAGASGAMPFGGPGLSGNFRPGAYYAADYSAWPQASQVAPKAERMTAQGFPK</sequence>
<keyword evidence="8" id="KW-1185">Reference proteome</keyword>
<dbReference type="Gene3D" id="3.40.605.10">
    <property type="entry name" value="Aldehyde Dehydrogenase, Chain A, domain 1"/>
    <property type="match status" value="1"/>
</dbReference>
<dbReference type="PANTHER" id="PTHR11699">
    <property type="entry name" value="ALDEHYDE DEHYDROGENASE-RELATED"/>
    <property type="match status" value="1"/>
</dbReference>
<protein>
    <recommendedName>
        <fullName evidence="6">Aldehyde dehydrogenase domain-containing protein</fullName>
    </recommendedName>
</protein>
<dbReference type="GO" id="GO:0006527">
    <property type="term" value="P:L-arginine catabolic process"/>
    <property type="evidence" value="ECO:0007669"/>
    <property type="project" value="InterPro"/>
</dbReference>
<evidence type="ECO:0000256" key="3">
    <source>
        <dbReference type="ARBA" id="ARBA00023027"/>
    </source>
</evidence>
<evidence type="ECO:0000313" key="7">
    <source>
        <dbReference type="EMBL" id="KCZ58043.1"/>
    </source>
</evidence>
<dbReference type="InterPro" id="IPR015590">
    <property type="entry name" value="Aldehyde_DH_dom"/>
</dbReference>
<name>A0A059DXF3_9PROT</name>
<evidence type="ECO:0000256" key="1">
    <source>
        <dbReference type="ARBA" id="ARBA00022503"/>
    </source>
</evidence>
<dbReference type="OrthoDB" id="7168186at2"/>
<dbReference type="EMBL" id="AWFH01000062">
    <property type="protein sequence ID" value="KCZ58043.1"/>
    <property type="molecule type" value="Genomic_DNA"/>
</dbReference>
<dbReference type="STRING" id="1280948.HY36_11080"/>
<feature type="active site" evidence="4">
    <location>
        <position position="244"/>
    </location>
</feature>
<dbReference type="NCBIfam" id="TIGR03240">
    <property type="entry name" value="arg_catab_astD"/>
    <property type="match status" value="1"/>
</dbReference>
<dbReference type="FunFam" id="3.40.605.10:FF:000010">
    <property type="entry name" value="N-succinylglutamate 5-semialdehyde dehydrogenase"/>
    <property type="match status" value="1"/>
</dbReference>
<dbReference type="CDD" id="cd07095">
    <property type="entry name" value="ALDH_SGSD_AstD"/>
    <property type="match status" value="1"/>
</dbReference>
<evidence type="ECO:0000259" key="6">
    <source>
        <dbReference type="Pfam" id="PF00171"/>
    </source>
</evidence>
<dbReference type="Gene3D" id="3.40.309.10">
    <property type="entry name" value="Aldehyde Dehydrogenase, Chain A, domain 2"/>
    <property type="match status" value="1"/>
</dbReference>
<dbReference type="Pfam" id="PF00171">
    <property type="entry name" value="Aldedh"/>
    <property type="match status" value="1"/>
</dbReference>
<keyword evidence="1" id="KW-0056">Arginine metabolism</keyword>
<comment type="similarity">
    <text evidence="5">Belongs to the aldehyde dehydrogenase family.</text>
</comment>
<dbReference type="InterPro" id="IPR016163">
    <property type="entry name" value="Ald_DH_C"/>
</dbReference>
<dbReference type="NCBIfam" id="NF006992">
    <property type="entry name" value="PRK09457.1"/>
    <property type="match status" value="1"/>
</dbReference>
<gene>
    <name evidence="7" type="ORF">HY36_11080</name>
</gene>
<organism evidence="7 8">
    <name type="scientific">Hyphomonas atlantica</name>
    <dbReference type="NCBI Taxonomy" id="1280948"/>
    <lineage>
        <taxon>Bacteria</taxon>
        <taxon>Pseudomonadati</taxon>
        <taxon>Pseudomonadota</taxon>
        <taxon>Alphaproteobacteria</taxon>
        <taxon>Hyphomonadales</taxon>
        <taxon>Hyphomonadaceae</taxon>
        <taxon>Hyphomonas</taxon>
    </lineage>
</organism>
<dbReference type="InterPro" id="IPR029510">
    <property type="entry name" value="Ald_DH_CS_GLU"/>
</dbReference>
<evidence type="ECO:0000313" key="8">
    <source>
        <dbReference type="Proteomes" id="UP000024547"/>
    </source>
</evidence>
<dbReference type="InterPro" id="IPR016160">
    <property type="entry name" value="Ald_DH_CS_CYS"/>
</dbReference>
<keyword evidence="3" id="KW-0520">NAD</keyword>
<dbReference type="InterPro" id="IPR016162">
    <property type="entry name" value="Ald_DH_N"/>
</dbReference>
<proteinExistence type="inferred from homology"/>
<dbReference type="PROSITE" id="PS00070">
    <property type="entry name" value="ALDEHYDE_DEHYDR_CYS"/>
    <property type="match status" value="1"/>
</dbReference>
<dbReference type="SUPFAM" id="SSF53720">
    <property type="entry name" value="ALDH-like"/>
    <property type="match status" value="1"/>
</dbReference>
<dbReference type="AlphaFoldDB" id="A0A059DXF3"/>
<dbReference type="PATRIC" id="fig|1280948.3.peg.3337"/>
<evidence type="ECO:0000256" key="2">
    <source>
        <dbReference type="ARBA" id="ARBA00023002"/>
    </source>
</evidence>
<accession>A0A059DXF3</accession>
<comment type="caution">
    <text evidence="7">The sequence shown here is derived from an EMBL/GenBank/DDBJ whole genome shotgun (WGS) entry which is preliminary data.</text>
</comment>
<dbReference type="InterPro" id="IPR016161">
    <property type="entry name" value="Ald_DH/histidinol_DH"/>
</dbReference>
<feature type="domain" description="Aldehyde dehydrogenase" evidence="6">
    <location>
        <begin position="11"/>
        <end position="458"/>
    </location>
</feature>
<dbReference type="PROSITE" id="PS00687">
    <property type="entry name" value="ALDEHYDE_DEHYDR_GLU"/>
    <property type="match status" value="1"/>
</dbReference>
<reference evidence="7 8" key="1">
    <citation type="journal article" date="2014" name="Antonie Van Leeuwenhoek">
        <title>Hyphomonas beringensis sp. nov. and Hyphomonas chukchiensis sp. nov., isolated from surface seawater of the Bering Sea and Chukchi Sea.</title>
        <authorList>
            <person name="Li C."/>
            <person name="Lai Q."/>
            <person name="Li G."/>
            <person name="Dong C."/>
            <person name="Wang J."/>
            <person name="Liao Y."/>
            <person name="Shao Z."/>
        </authorList>
    </citation>
    <scope>NUCLEOTIDE SEQUENCE [LARGE SCALE GENOMIC DNA]</scope>
    <source>
        <strain evidence="7 8">22II1-22F38</strain>
    </source>
</reference>
<evidence type="ECO:0000256" key="5">
    <source>
        <dbReference type="RuleBase" id="RU003345"/>
    </source>
</evidence>
<dbReference type="eggNOG" id="COG1012">
    <property type="taxonomic scope" value="Bacteria"/>
</dbReference>
<keyword evidence="2 5" id="KW-0560">Oxidoreductase</keyword>
<dbReference type="RefSeq" id="WP_035555168.1">
    <property type="nucleotide sequence ID" value="NZ_AWFH01000062.1"/>
</dbReference>
<evidence type="ECO:0000256" key="4">
    <source>
        <dbReference type="PROSITE-ProRule" id="PRU10007"/>
    </source>
</evidence>
<dbReference type="InterPro" id="IPR017649">
    <property type="entry name" value="SuccinylGlu_semiald_DH_AstD"/>
</dbReference>
<dbReference type="Proteomes" id="UP000024547">
    <property type="component" value="Unassembled WGS sequence"/>
</dbReference>